<dbReference type="InterPro" id="IPR013783">
    <property type="entry name" value="Ig-like_fold"/>
</dbReference>
<keyword evidence="3" id="KW-0325">Glycoprotein</keyword>
<dbReference type="InterPro" id="IPR007110">
    <property type="entry name" value="Ig-like_dom"/>
</dbReference>
<comment type="caution">
    <text evidence="6">The sequence shown here is derived from an EMBL/GenBank/DDBJ whole genome shotgun (WGS) entry which is preliminary data.</text>
</comment>
<dbReference type="SUPFAM" id="SSF48726">
    <property type="entry name" value="Immunoglobulin"/>
    <property type="match status" value="2"/>
</dbReference>
<dbReference type="InterPro" id="IPR036179">
    <property type="entry name" value="Ig-like_dom_sf"/>
</dbReference>
<keyword evidence="1" id="KW-0732">Signal</keyword>
<dbReference type="PROSITE" id="PS50835">
    <property type="entry name" value="IG_LIKE"/>
    <property type="match status" value="1"/>
</dbReference>
<dbReference type="PANTHER" id="PTHR44337">
    <property type="entry name" value="CARCINOEMBRYONIC ANTIGEN-RELATED CELL ADHESION MOLECULE 8"/>
    <property type="match status" value="1"/>
</dbReference>
<evidence type="ECO:0000256" key="3">
    <source>
        <dbReference type="ARBA" id="ARBA00023180"/>
    </source>
</evidence>
<protein>
    <recommendedName>
        <fullName evidence="5">Ig-like domain-containing protein</fullName>
    </recommendedName>
</protein>
<evidence type="ECO:0000313" key="7">
    <source>
        <dbReference type="Proteomes" id="UP001591681"/>
    </source>
</evidence>
<gene>
    <name evidence="6" type="ORF">ACEWY4_019737</name>
</gene>
<dbReference type="PANTHER" id="PTHR44337:SF16">
    <property type="entry name" value="CARCINOEMBRYONIC ANTIGEN-RELATED CELL ADHESION MOLECULE 20-LIKE-RELATED"/>
    <property type="match status" value="1"/>
</dbReference>
<evidence type="ECO:0000313" key="6">
    <source>
        <dbReference type="EMBL" id="KAL2084219.1"/>
    </source>
</evidence>
<evidence type="ECO:0000256" key="4">
    <source>
        <dbReference type="ARBA" id="ARBA00023319"/>
    </source>
</evidence>
<organism evidence="6 7">
    <name type="scientific">Coilia grayii</name>
    <name type="common">Gray's grenadier anchovy</name>
    <dbReference type="NCBI Taxonomy" id="363190"/>
    <lineage>
        <taxon>Eukaryota</taxon>
        <taxon>Metazoa</taxon>
        <taxon>Chordata</taxon>
        <taxon>Craniata</taxon>
        <taxon>Vertebrata</taxon>
        <taxon>Euteleostomi</taxon>
        <taxon>Actinopterygii</taxon>
        <taxon>Neopterygii</taxon>
        <taxon>Teleostei</taxon>
        <taxon>Clupei</taxon>
        <taxon>Clupeiformes</taxon>
        <taxon>Clupeoidei</taxon>
        <taxon>Engraulidae</taxon>
        <taxon>Coilinae</taxon>
        <taxon>Coilia</taxon>
    </lineage>
</organism>
<evidence type="ECO:0000256" key="2">
    <source>
        <dbReference type="ARBA" id="ARBA00023157"/>
    </source>
</evidence>
<dbReference type="EMBL" id="JBHFQA010000017">
    <property type="protein sequence ID" value="KAL2084219.1"/>
    <property type="molecule type" value="Genomic_DNA"/>
</dbReference>
<proteinExistence type="predicted"/>
<keyword evidence="4" id="KW-0393">Immunoglobulin domain</keyword>
<dbReference type="AlphaFoldDB" id="A0ABD1JBS2"/>
<dbReference type="Gene3D" id="2.60.40.10">
    <property type="entry name" value="Immunoglobulins"/>
    <property type="match status" value="2"/>
</dbReference>
<dbReference type="SMART" id="SM00409">
    <property type="entry name" value="IG"/>
    <property type="match status" value="2"/>
</dbReference>
<keyword evidence="2" id="KW-1015">Disulfide bond</keyword>
<keyword evidence="7" id="KW-1185">Reference proteome</keyword>
<dbReference type="SMART" id="SM00408">
    <property type="entry name" value="IGc2"/>
    <property type="match status" value="1"/>
</dbReference>
<evidence type="ECO:0000256" key="1">
    <source>
        <dbReference type="ARBA" id="ARBA00022729"/>
    </source>
</evidence>
<dbReference type="Proteomes" id="UP001591681">
    <property type="component" value="Unassembled WGS sequence"/>
</dbReference>
<feature type="domain" description="Ig-like" evidence="5">
    <location>
        <begin position="129"/>
        <end position="210"/>
    </location>
</feature>
<reference evidence="6 7" key="1">
    <citation type="submission" date="2024-09" db="EMBL/GenBank/DDBJ databases">
        <title>A chromosome-level genome assembly of Gray's grenadier anchovy, Coilia grayii.</title>
        <authorList>
            <person name="Fu Z."/>
        </authorList>
    </citation>
    <scope>NUCLEOTIDE SEQUENCE [LARGE SCALE GENOMIC DNA]</scope>
    <source>
        <strain evidence="6">G4</strain>
        <tissue evidence="6">Muscle</tissue>
    </source>
</reference>
<dbReference type="Pfam" id="PF13927">
    <property type="entry name" value="Ig_3"/>
    <property type="match status" value="1"/>
</dbReference>
<sequence length="216" mass="23468">MHCVCKSTRKAGRCLCLCQDVVTPNGPLNKAVGEDVEFTLIDPPPAPPFQINWLFGSVLICSGSAGSVIGVNPSYEGRASLDPNTATLELRSLTLNDTGEYTLRVTMIIGQVEKEWKTTLRVFERVSDAAITIAGSPDPLIAGKSSVSLTCEAKGSITTRKWMQNGETLSPETDRITFSDDNRTVSISPVQKEDRGEYKCQYKSATPSVLQKGLEH</sequence>
<name>A0ABD1JBS2_9TELE</name>
<evidence type="ECO:0000259" key="5">
    <source>
        <dbReference type="PROSITE" id="PS50835"/>
    </source>
</evidence>
<dbReference type="InterPro" id="IPR003599">
    <property type="entry name" value="Ig_sub"/>
</dbReference>
<dbReference type="InterPro" id="IPR052598">
    <property type="entry name" value="IgSF_CEA-related"/>
</dbReference>
<accession>A0ABD1JBS2</accession>
<dbReference type="InterPro" id="IPR003598">
    <property type="entry name" value="Ig_sub2"/>
</dbReference>